<feature type="domain" description="Plastocyanin-like" evidence="15">
    <location>
        <begin position="420"/>
        <end position="554"/>
    </location>
</feature>
<keyword evidence="8 13" id="KW-0677">Repeat</keyword>
<dbReference type="InterPro" id="IPR045087">
    <property type="entry name" value="Cu-oxidase_fam"/>
</dbReference>
<comment type="catalytic activity">
    <reaction evidence="1 13">
        <text>4 hydroquinone + O2 = 4 benzosemiquinone + 2 H2O</text>
        <dbReference type="Rhea" id="RHEA:11276"/>
        <dbReference type="ChEBI" id="CHEBI:15377"/>
        <dbReference type="ChEBI" id="CHEBI:15379"/>
        <dbReference type="ChEBI" id="CHEBI:17594"/>
        <dbReference type="ChEBI" id="CHEBI:17977"/>
        <dbReference type="EC" id="1.10.3.2"/>
    </reaction>
</comment>
<dbReference type="InterPro" id="IPR011707">
    <property type="entry name" value="Cu-oxidase-like_N"/>
</dbReference>
<dbReference type="Gramene" id="XM_028357959.1">
    <property type="protein sequence ID" value="XP_028213760.1"/>
    <property type="gene ID" value="LOC114396065"/>
</dbReference>
<keyword evidence="5 13" id="KW-0052">Apoplast</keyword>
<sequence length="572" mass="63585">MKLFSFSLASAFALLASSLASATIQEHTFKVQNTTIKRFCKEQVIVTVNGTFPGPTINVREGDTVIVHVLNEGPYDITLHWHGVLQLFSPWADGPEYVTQCTIRPRSKYTYKFNVTQQEGTVWWHAHASYLRATVHGAFIIQPRSGQFPFPKPYKQIPLILGDLYNSNVEDITTEAQASGGGPNISCAFTINGFTSGLLINNCTENETFKMKVQQGKTYMLRMINAALNYDLFFKIANHNFTVVAVDASYTDHYVTDLIVIAPGQSADVLFTANQPIGSYYMVASPYVVGLDHFDVNVGRGTVIYENAPPSPKPVMPILPPFNDTDTAYNKFYNVITSKVGAPHWVPVPRKVDEHMFITIGFNTEFCDSKNPNNASCKGPNGQRFSASMNNESFAVPAGVKFSLLEAFYENMSGVYTTNFPNKPPVMFDFTNLNNANNMNLLFAPKSTKAKKLRFNSTVEIVFQNTALLGGQNHPMHIHGYSFHVLAQGFGNFHKKDRAKFNLVNPQFRNTVGVPMGGWTVIRFQANNPGVWLVHCHMEDHVPWGLAMIFEVENGPTPSTSVPPPPADLPKC</sequence>
<keyword evidence="11" id="KW-0325">Glycoprotein</keyword>
<keyword evidence="19" id="KW-1185">Reference proteome</keyword>
<dbReference type="Gene3D" id="2.60.40.420">
    <property type="entry name" value="Cupredoxins - blue copper proteins"/>
    <property type="match status" value="3"/>
</dbReference>
<comment type="subcellular location">
    <subcellularLocation>
        <location evidence="2 13">Secreted</location>
        <location evidence="2 13">Extracellular space</location>
        <location evidence="2 13">Apoplast</location>
    </subcellularLocation>
</comment>
<evidence type="ECO:0000259" key="15">
    <source>
        <dbReference type="Pfam" id="PF07731"/>
    </source>
</evidence>
<evidence type="ECO:0000259" key="14">
    <source>
        <dbReference type="Pfam" id="PF00394"/>
    </source>
</evidence>
<name>A0A0B2PZ50_GLYSO</name>
<dbReference type="PROSITE" id="PS00080">
    <property type="entry name" value="MULTICOPPER_OXIDASE2"/>
    <property type="match status" value="1"/>
</dbReference>
<dbReference type="EC" id="1.10.3.2" evidence="4 13"/>
<keyword evidence="10 13" id="KW-0186">Copper</keyword>
<dbReference type="CDD" id="cd13849">
    <property type="entry name" value="CuRO_1_LCC_plant"/>
    <property type="match status" value="1"/>
</dbReference>
<dbReference type="InterPro" id="IPR001117">
    <property type="entry name" value="Cu-oxidase_2nd"/>
</dbReference>
<dbReference type="PANTHER" id="PTHR11709">
    <property type="entry name" value="MULTI-COPPER OXIDASE"/>
    <property type="match status" value="1"/>
</dbReference>
<keyword evidence="9 13" id="KW-0560">Oxidoreductase</keyword>
<evidence type="ECO:0000259" key="16">
    <source>
        <dbReference type="Pfam" id="PF07732"/>
    </source>
</evidence>
<evidence type="ECO:0000256" key="11">
    <source>
        <dbReference type="ARBA" id="ARBA00023180"/>
    </source>
</evidence>
<dbReference type="Pfam" id="PF07731">
    <property type="entry name" value="Cu-oxidase_2"/>
    <property type="match status" value="1"/>
</dbReference>
<evidence type="ECO:0000256" key="7">
    <source>
        <dbReference type="ARBA" id="ARBA00022723"/>
    </source>
</evidence>
<protein>
    <recommendedName>
        <fullName evidence="4 13">Laccase</fullName>
        <ecNumber evidence="4 13">1.10.3.2</ecNumber>
    </recommendedName>
    <alternativeName>
        <fullName evidence="13">Benzenediol:oxygen oxidoreductase</fullName>
    </alternativeName>
    <alternativeName>
        <fullName evidence="13">Diphenol oxidase</fullName>
    </alternativeName>
    <alternativeName>
        <fullName evidence="13">Urishiol oxidase</fullName>
    </alternativeName>
</protein>
<evidence type="ECO:0000256" key="12">
    <source>
        <dbReference type="ARBA" id="ARBA00023185"/>
    </source>
</evidence>
<dbReference type="GO" id="GO:0052716">
    <property type="term" value="F:hydroquinone:oxygen oxidoreductase activity"/>
    <property type="evidence" value="ECO:0007669"/>
    <property type="project" value="UniProtKB-EC"/>
</dbReference>
<feature type="domain" description="Plastocyanin-like" evidence="14">
    <location>
        <begin position="157"/>
        <end position="307"/>
    </location>
</feature>
<proteinExistence type="inferred from homology"/>
<dbReference type="InterPro" id="IPR017761">
    <property type="entry name" value="Laccase"/>
</dbReference>
<dbReference type="InterPro" id="IPR002355">
    <property type="entry name" value="Cu_oxidase_Cu_BS"/>
</dbReference>
<dbReference type="InterPro" id="IPR033138">
    <property type="entry name" value="Cu_oxidase_CS"/>
</dbReference>
<dbReference type="InterPro" id="IPR008972">
    <property type="entry name" value="Cupredoxin"/>
</dbReference>
<dbReference type="GO" id="GO:0046274">
    <property type="term" value="P:lignin catabolic process"/>
    <property type="evidence" value="ECO:0007669"/>
    <property type="project" value="UniProtKB-KW"/>
</dbReference>
<dbReference type="EMBL" id="KN661626">
    <property type="protein sequence ID" value="KHN14596.1"/>
    <property type="molecule type" value="Genomic_DNA"/>
</dbReference>
<evidence type="ECO:0000256" key="9">
    <source>
        <dbReference type="ARBA" id="ARBA00023002"/>
    </source>
</evidence>
<evidence type="ECO:0000313" key="19">
    <source>
        <dbReference type="Proteomes" id="UP000289340"/>
    </source>
</evidence>
<evidence type="ECO:0000313" key="17">
    <source>
        <dbReference type="EMBL" id="KHN14596.1"/>
    </source>
</evidence>
<evidence type="ECO:0000313" key="18">
    <source>
        <dbReference type="EMBL" id="RZB52733.1"/>
    </source>
</evidence>
<evidence type="ECO:0000256" key="4">
    <source>
        <dbReference type="ARBA" id="ARBA00012297"/>
    </source>
</evidence>
<dbReference type="EMBL" id="QZWG01000018">
    <property type="protein sequence ID" value="RZB52733.1"/>
    <property type="molecule type" value="Genomic_DNA"/>
</dbReference>
<feature type="chain" id="PRO_5041001570" description="Laccase" evidence="13">
    <location>
        <begin position="23"/>
        <end position="572"/>
    </location>
</feature>
<accession>A0A0B2PZ50</accession>
<feature type="domain" description="Plastocyanin-like" evidence="16">
    <location>
        <begin position="31"/>
        <end position="145"/>
    </location>
</feature>
<evidence type="ECO:0000256" key="1">
    <source>
        <dbReference type="ARBA" id="ARBA00000349"/>
    </source>
</evidence>
<reference evidence="17" key="1">
    <citation type="submission" date="2014-07" db="EMBL/GenBank/DDBJ databases">
        <title>Identification of a novel salt tolerance gene in wild soybean by whole-genome sequencing.</title>
        <authorList>
            <person name="Lam H.-M."/>
            <person name="Qi X."/>
            <person name="Li M.-W."/>
            <person name="Liu X."/>
            <person name="Xie M."/>
            <person name="Ni M."/>
            <person name="Xu X."/>
        </authorList>
    </citation>
    <scope>NUCLEOTIDE SEQUENCE [LARGE SCALE GENOMIC DNA]</scope>
    <source>
        <tissue evidence="17">Root</tissue>
    </source>
</reference>
<comment type="cofactor">
    <cofactor evidence="13">
        <name>Cu cation</name>
        <dbReference type="ChEBI" id="CHEBI:23378"/>
    </cofactor>
    <text evidence="13">Binds 4 Cu cations per monomer.</text>
</comment>
<evidence type="ECO:0000256" key="13">
    <source>
        <dbReference type="RuleBase" id="RU361119"/>
    </source>
</evidence>
<evidence type="ECO:0000256" key="6">
    <source>
        <dbReference type="ARBA" id="ARBA00022525"/>
    </source>
</evidence>
<gene>
    <name evidence="18" type="ORF">D0Y65_048985</name>
    <name evidence="17" type="ORF">glysoja_037573</name>
</gene>
<dbReference type="GO" id="GO:0048046">
    <property type="term" value="C:apoplast"/>
    <property type="evidence" value="ECO:0007669"/>
    <property type="project" value="UniProtKB-SubCell"/>
</dbReference>
<dbReference type="Proteomes" id="UP000053555">
    <property type="component" value="Unassembled WGS sequence"/>
</dbReference>
<feature type="signal peptide" evidence="13">
    <location>
        <begin position="1"/>
        <end position="22"/>
    </location>
</feature>
<reference evidence="18 19" key="2">
    <citation type="submission" date="2018-09" db="EMBL/GenBank/DDBJ databases">
        <title>A high-quality reference genome of wild soybean provides a powerful tool to mine soybean genomes.</title>
        <authorList>
            <person name="Xie M."/>
            <person name="Chung C.Y.L."/>
            <person name="Li M.-W."/>
            <person name="Wong F.-L."/>
            <person name="Chan T.-F."/>
            <person name="Lam H.-M."/>
        </authorList>
    </citation>
    <scope>NUCLEOTIDE SEQUENCE [LARGE SCALE GENOMIC DNA]</scope>
    <source>
        <strain evidence="19">cv. W05</strain>
        <tissue evidence="18">Hypocotyl of etiolated seedlings</tissue>
    </source>
</reference>
<evidence type="ECO:0000256" key="8">
    <source>
        <dbReference type="ARBA" id="ARBA00022737"/>
    </source>
</evidence>
<dbReference type="Pfam" id="PF00394">
    <property type="entry name" value="Cu-oxidase"/>
    <property type="match status" value="1"/>
</dbReference>
<dbReference type="CDD" id="cd13875">
    <property type="entry name" value="CuRO_2_LCC_plant"/>
    <property type="match status" value="1"/>
</dbReference>
<organism evidence="17">
    <name type="scientific">Glycine soja</name>
    <name type="common">Wild soybean</name>
    <dbReference type="NCBI Taxonomy" id="3848"/>
    <lineage>
        <taxon>Eukaryota</taxon>
        <taxon>Viridiplantae</taxon>
        <taxon>Streptophyta</taxon>
        <taxon>Embryophyta</taxon>
        <taxon>Tracheophyta</taxon>
        <taxon>Spermatophyta</taxon>
        <taxon>Magnoliopsida</taxon>
        <taxon>eudicotyledons</taxon>
        <taxon>Gunneridae</taxon>
        <taxon>Pentapetalae</taxon>
        <taxon>rosids</taxon>
        <taxon>fabids</taxon>
        <taxon>Fabales</taxon>
        <taxon>Fabaceae</taxon>
        <taxon>Papilionoideae</taxon>
        <taxon>50 kb inversion clade</taxon>
        <taxon>NPAAA clade</taxon>
        <taxon>indigoferoid/millettioid clade</taxon>
        <taxon>Phaseoleae</taxon>
        <taxon>Glycine</taxon>
        <taxon>Glycine subgen. Soja</taxon>
    </lineage>
</organism>
<dbReference type="InterPro" id="IPR034288">
    <property type="entry name" value="CuRO_1_LCC"/>
</dbReference>
<dbReference type="Pfam" id="PF07732">
    <property type="entry name" value="Cu-oxidase_3"/>
    <property type="match status" value="1"/>
</dbReference>
<evidence type="ECO:0000256" key="10">
    <source>
        <dbReference type="ARBA" id="ARBA00023008"/>
    </source>
</evidence>
<dbReference type="InterPro" id="IPR034285">
    <property type="entry name" value="CuRO_2_LCC"/>
</dbReference>
<dbReference type="NCBIfam" id="TIGR03389">
    <property type="entry name" value="laccase"/>
    <property type="match status" value="1"/>
</dbReference>
<evidence type="ECO:0000256" key="3">
    <source>
        <dbReference type="ARBA" id="ARBA00010609"/>
    </source>
</evidence>
<comment type="similarity">
    <text evidence="3 13">Belongs to the multicopper oxidase family.</text>
</comment>
<keyword evidence="13" id="KW-0732">Signal</keyword>
<dbReference type="InterPro" id="IPR011706">
    <property type="entry name" value="Cu-oxidase_C"/>
</dbReference>
<dbReference type="GO" id="GO:0005507">
    <property type="term" value="F:copper ion binding"/>
    <property type="evidence" value="ECO:0007669"/>
    <property type="project" value="InterPro"/>
</dbReference>
<evidence type="ECO:0000256" key="5">
    <source>
        <dbReference type="ARBA" id="ARBA00022523"/>
    </source>
</evidence>
<keyword evidence="7 13" id="KW-0479">Metal-binding</keyword>
<dbReference type="PANTHER" id="PTHR11709:SF312">
    <property type="entry name" value="LACCASE"/>
    <property type="match status" value="1"/>
</dbReference>
<keyword evidence="12 13" id="KW-0439">Lignin degradation</keyword>
<evidence type="ECO:0000256" key="2">
    <source>
        <dbReference type="ARBA" id="ARBA00004271"/>
    </source>
</evidence>
<comment type="function">
    <text evidence="13">Lignin degradation and detoxification of lignin-derived products.</text>
</comment>
<keyword evidence="6 13" id="KW-0964">Secreted</keyword>
<dbReference type="SUPFAM" id="SSF49503">
    <property type="entry name" value="Cupredoxins"/>
    <property type="match status" value="3"/>
</dbReference>
<dbReference type="PROSITE" id="PS00079">
    <property type="entry name" value="MULTICOPPER_OXIDASE1"/>
    <property type="match status" value="1"/>
</dbReference>
<dbReference type="AlphaFoldDB" id="A0A0B2PZ50"/>
<dbReference type="Proteomes" id="UP000289340">
    <property type="component" value="Chromosome 18"/>
</dbReference>